<sequence>MKKKLTAALTVFAVLGGMGTGVYAGANLQEIKAFLNPGIKFKVDGQPVQLKNSSGAVIAPISYKDTTYLPVRSVSDLLGVTVKFDAASNTISLGEQTEGVSIAAGFDSSYHTKDPDKTVYKDKDYKDVHFDNGSGNRGSSFMLYPNKKYQKLYIQVAAIGTDIKDFTVQDSDTDTVLKKLNITPEEGLVTVEVDIAGVSSIYVTGDVQDGSSMFVPLTTSYYK</sequence>
<evidence type="ECO:0000259" key="2">
    <source>
        <dbReference type="Pfam" id="PF07833"/>
    </source>
</evidence>
<dbReference type="HOGENOM" id="CLU_097846_0_0_9"/>
<dbReference type="Pfam" id="PF07833">
    <property type="entry name" value="Cu_amine_oxidN1"/>
    <property type="match status" value="1"/>
</dbReference>
<accession>A0A089MNL7</accession>
<dbReference type="AlphaFoldDB" id="A0A089MNL7"/>
<dbReference type="KEGG" id="pbd:PBOR_15210"/>
<feature type="chain" id="PRO_5001847452" description="Copper amine oxidase-like N-terminal domain-containing protein" evidence="1">
    <location>
        <begin position="25"/>
        <end position="223"/>
    </location>
</feature>
<dbReference type="Proteomes" id="UP000029518">
    <property type="component" value="Chromosome"/>
</dbReference>
<proteinExistence type="predicted"/>
<keyword evidence="1" id="KW-0732">Signal</keyword>
<evidence type="ECO:0000313" key="3">
    <source>
        <dbReference type="EMBL" id="AIQ58129.1"/>
    </source>
</evidence>
<gene>
    <name evidence="3" type="ORF">PBOR_15210</name>
</gene>
<reference evidence="3" key="1">
    <citation type="submission" date="2014-08" db="EMBL/GenBank/DDBJ databases">
        <title>Comparative genomics of the Paenibacillus odorifer group.</title>
        <authorList>
            <person name="den Bakker H.C."/>
            <person name="Tsai Y.-C.Y.-C."/>
            <person name="Martin N."/>
            <person name="Korlach J."/>
            <person name="Wiedmann M."/>
        </authorList>
    </citation>
    <scope>NUCLEOTIDE SEQUENCE [LARGE SCALE GENOMIC DNA]</scope>
    <source>
        <strain evidence="3">DSM 13188</strain>
    </source>
</reference>
<feature type="signal peptide" evidence="1">
    <location>
        <begin position="1"/>
        <end position="24"/>
    </location>
</feature>
<evidence type="ECO:0000256" key="1">
    <source>
        <dbReference type="SAM" id="SignalP"/>
    </source>
</evidence>
<dbReference type="OrthoDB" id="337615at2"/>
<dbReference type="InterPro" id="IPR012854">
    <property type="entry name" value="Cu_amine_oxidase-like_N"/>
</dbReference>
<feature type="domain" description="Copper amine oxidase-like N-terminal" evidence="2">
    <location>
        <begin position="58"/>
        <end position="100"/>
    </location>
</feature>
<dbReference type="RefSeq" id="WP_042212754.1">
    <property type="nucleotide sequence ID" value="NZ_CP009285.1"/>
</dbReference>
<organism evidence="3 4">
    <name type="scientific">Paenibacillus borealis</name>
    <dbReference type="NCBI Taxonomy" id="160799"/>
    <lineage>
        <taxon>Bacteria</taxon>
        <taxon>Bacillati</taxon>
        <taxon>Bacillota</taxon>
        <taxon>Bacilli</taxon>
        <taxon>Bacillales</taxon>
        <taxon>Paenibacillaceae</taxon>
        <taxon>Paenibacillus</taxon>
    </lineage>
</organism>
<keyword evidence="4" id="KW-1185">Reference proteome</keyword>
<dbReference type="EMBL" id="CP009285">
    <property type="protein sequence ID" value="AIQ58129.1"/>
    <property type="molecule type" value="Genomic_DNA"/>
</dbReference>
<protein>
    <recommendedName>
        <fullName evidence="2">Copper amine oxidase-like N-terminal domain-containing protein</fullName>
    </recommendedName>
</protein>
<evidence type="ECO:0000313" key="4">
    <source>
        <dbReference type="Proteomes" id="UP000029518"/>
    </source>
</evidence>
<name>A0A089MNL7_PAEBO</name>